<keyword evidence="3" id="KW-1185">Reference proteome</keyword>
<feature type="domain" description="Beta-ketoacyl synthase-like N-terminal" evidence="1">
    <location>
        <begin position="36"/>
        <end position="157"/>
    </location>
</feature>
<reference evidence="2 3" key="1">
    <citation type="submission" date="2022-02" db="EMBL/GenBank/DDBJ databases">
        <authorList>
            <person name="Min J."/>
        </authorList>
    </citation>
    <scope>NUCLEOTIDE SEQUENCE [LARGE SCALE GENOMIC DNA]</scope>
    <source>
        <strain evidence="2 3">GR10-1</strain>
    </source>
</reference>
<sequence>MHLHQHICISPQQTNDDIGLDNITPSVDGKLLAIEPMLEGVPPGMLRRMSKAVRMGIGAGLPLIKNNEVDGIVIGTANGGMEDCIKFLNQIIDYDEGLLTPANFVQSTPNAIAGQLSLITKNRSYNATHVHNGLAFENAVIDAQMLIGENPGSSYLLGGVDEISSYNYNIDLLAGWYDKTKSNTELYTVASNATIAGEGAAMFLVNNNAEEAIAKIAAIEIFQSTDKSEVESRFKKFIADAVPEMNNTLLISGENGDQRFLPLYATCEYAIGSSIPVVRFKHLTGEYPTASAFALWLACQAIQQQSLPDHLYKYEHNLTQIDHVIMYNQYQGKQHSFMYIAK</sequence>
<accession>A0ABS9SNB6</accession>
<dbReference type="EMBL" id="JAKWBL010000004">
    <property type="protein sequence ID" value="MCH5599865.1"/>
    <property type="molecule type" value="Genomic_DNA"/>
</dbReference>
<dbReference type="SUPFAM" id="SSF53901">
    <property type="entry name" value="Thiolase-like"/>
    <property type="match status" value="1"/>
</dbReference>
<evidence type="ECO:0000259" key="1">
    <source>
        <dbReference type="Pfam" id="PF13723"/>
    </source>
</evidence>
<organism evidence="2 3">
    <name type="scientific">Niabella ginsengisoli</name>
    <dbReference type="NCBI Taxonomy" id="522298"/>
    <lineage>
        <taxon>Bacteria</taxon>
        <taxon>Pseudomonadati</taxon>
        <taxon>Bacteroidota</taxon>
        <taxon>Chitinophagia</taxon>
        <taxon>Chitinophagales</taxon>
        <taxon>Chitinophagaceae</taxon>
        <taxon>Niabella</taxon>
    </lineage>
</organism>
<comment type="caution">
    <text evidence="2">The sequence shown here is derived from an EMBL/GenBank/DDBJ whole genome shotgun (WGS) entry which is preliminary data.</text>
</comment>
<proteinExistence type="predicted"/>
<protein>
    <submittedName>
        <fullName evidence="2">Beta-ketoacyl synthase chain length factor</fullName>
    </submittedName>
</protein>
<dbReference type="Proteomes" id="UP001202248">
    <property type="component" value="Unassembled WGS sequence"/>
</dbReference>
<name>A0ABS9SNB6_9BACT</name>
<dbReference type="InterPro" id="IPR016039">
    <property type="entry name" value="Thiolase-like"/>
</dbReference>
<dbReference type="Pfam" id="PF13723">
    <property type="entry name" value="Ketoacyl-synt_2"/>
    <property type="match status" value="1"/>
</dbReference>
<evidence type="ECO:0000313" key="3">
    <source>
        <dbReference type="Proteomes" id="UP001202248"/>
    </source>
</evidence>
<dbReference type="InterPro" id="IPR014030">
    <property type="entry name" value="Ketoacyl_synth_N"/>
</dbReference>
<dbReference type="RefSeq" id="WP_240831892.1">
    <property type="nucleotide sequence ID" value="NZ_JAKWBL010000004.1"/>
</dbReference>
<gene>
    <name evidence="2" type="ORF">MKP09_19070</name>
</gene>
<evidence type="ECO:0000313" key="2">
    <source>
        <dbReference type="EMBL" id="MCH5599865.1"/>
    </source>
</evidence>
<dbReference type="Gene3D" id="3.40.47.10">
    <property type="match status" value="1"/>
</dbReference>